<keyword evidence="6 8" id="KW-0342">GTP-binding</keyword>
<dbReference type="FunFam" id="3.40.50.300:FF:000019">
    <property type="entry name" value="Translation initiation factor IF-2"/>
    <property type="match status" value="1"/>
</dbReference>
<dbReference type="InterPro" id="IPR006847">
    <property type="entry name" value="IF2_N"/>
</dbReference>
<evidence type="ECO:0000256" key="4">
    <source>
        <dbReference type="ARBA" id="ARBA00022741"/>
    </source>
</evidence>
<dbReference type="InterPro" id="IPR015760">
    <property type="entry name" value="TIF_IF2"/>
</dbReference>
<dbReference type="AlphaFoldDB" id="A0A1W1VL58"/>
<dbReference type="STRING" id="656914.SAMN00017405_0146"/>
<dbReference type="InterPro" id="IPR023115">
    <property type="entry name" value="TIF_IF2_dom3"/>
</dbReference>
<dbReference type="FunFam" id="2.40.30.10:FF:000008">
    <property type="entry name" value="Translation initiation factor IF-2"/>
    <property type="match status" value="1"/>
</dbReference>
<feature type="compositionally biased region" description="Basic and acidic residues" evidence="10">
    <location>
        <begin position="49"/>
        <end position="85"/>
    </location>
</feature>
<name>A0A1W1VL58_DESTI</name>
<dbReference type="NCBIfam" id="TIGR00231">
    <property type="entry name" value="small_GTP"/>
    <property type="match status" value="1"/>
</dbReference>
<feature type="binding site" evidence="8">
    <location>
        <begin position="319"/>
        <end position="322"/>
    </location>
    <ligand>
        <name>GTP</name>
        <dbReference type="ChEBI" id="CHEBI:37565"/>
    </ligand>
</feature>
<evidence type="ECO:0000256" key="1">
    <source>
        <dbReference type="ARBA" id="ARBA00007733"/>
    </source>
</evidence>
<evidence type="ECO:0000256" key="10">
    <source>
        <dbReference type="SAM" id="MobiDB-lite"/>
    </source>
</evidence>
<reference evidence="12 13" key="1">
    <citation type="submission" date="2017-04" db="EMBL/GenBank/DDBJ databases">
        <authorList>
            <person name="Afonso C.L."/>
            <person name="Miller P.J."/>
            <person name="Scott M.A."/>
            <person name="Spackman E."/>
            <person name="Goraichik I."/>
            <person name="Dimitrov K.M."/>
            <person name="Suarez D.L."/>
            <person name="Swayne D.E."/>
        </authorList>
    </citation>
    <scope>NUCLEOTIDE SEQUENCE [LARGE SCALE GENOMIC DNA]</scope>
    <source>
        <strain evidence="12 13">DSM 11270</strain>
    </source>
</reference>
<dbReference type="GO" id="GO:0003924">
    <property type="term" value="F:GTPase activity"/>
    <property type="evidence" value="ECO:0007669"/>
    <property type="project" value="UniProtKB-UniRule"/>
</dbReference>
<keyword evidence="4 8" id="KW-0547">Nucleotide-binding</keyword>
<dbReference type="HAMAP" id="MF_00100_B">
    <property type="entry name" value="IF_2_B"/>
    <property type="match status" value="1"/>
</dbReference>
<dbReference type="PANTHER" id="PTHR43381:SF5">
    <property type="entry name" value="TR-TYPE G DOMAIN-CONTAINING PROTEIN"/>
    <property type="match status" value="1"/>
</dbReference>
<dbReference type="Pfam" id="PF22042">
    <property type="entry name" value="EF-G_D2"/>
    <property type="match status" value="1"/>
</dbReference>
<dbReference type="InterPro" id="IPR044145">
    <property type="entry name" value="IF2_II"/>
</dbReference>
<feature type="compositionally biased region" description="Basic residues" evidence="10">
    <location>
        <begin position="101"/>
        <end position="119"/>
    </location>
</feature>
<dbReference type="PANTHER" id="PTHR43381">
    <property type="entry name" value="TRANSLATION INITIATION FACTOR IF-2-RELATED"/>
    <property type="match status" value="1"/>
</dbReference>
<dbReference type="FunFam" id="3.40.50.10050:FF:000001">
    <property type="entry name" value="Translation initiation factor IF-2"/>
    <property type="match status" value="1"/>
</dbReference>
<dbReference type="CDD" id="cd01887">
    <property type="entry name" value="IF2_eIF5B"/>
    <property type="match status" value="1"/>
</dbReference>
<dbReference type="SUPFAM" id="SSF50447">
    <property type="entry name" value="Translation proteins"/>
    <property type="match status" value="2"/>
</dbReference>
<dbReference type="NCBIfam" id="TIGR00487">
    <property type="entry name" value="IF-2"/>
    <property type="match status" value="1"/>
</dbReference>
<keyword evidence="3 8" id="KW-0396">Initiation factor</keyword>
<keyword evidence="5 8" id="KW-0648">Protein biosynthesis</keyword>
<dbReference type="Pfam" id="PF11987">
    <property type="entry name" value="IF-2"/>
    <property type="match status" value="1"/>
</dbReference>
<organism evidence="12 13">
    <name type="scientific">Desulfonispora thiosulfatigenes DSM 11270</name>
    <dbReference type="NCBI Taxonomy" id="656914"/>
    <lineage>
        <taxon>Bacteria</taxon>
        <taxon>Bacillati</taxon>
        <taxon>Bacillota</taxon>
        <taxon>Clostridia</taxon>
        <taxon>Eubacteriales</taxon>
        <taxon>Peptococcaceae</taxon>
        <taxon>Desulfonispora</taxon>
    </lineage>
</organism>
<dbReference type="InterPro" id="IPR053905">
    <property type="entry name" value="EF-G-like_DII"/>
</dbReference>
<dbReference type="SUPFAM" id="SSF52156">
    <property type="entry name" value="Initiation factor IF2/eIF5b, domain 3"/>
    <property type="match status" value="1"/>
</dbReference>
<dbReference type="Gene3D" id="2.40.30.10">
    <property type="entry name" value="Translation factors"/>
    <property type="match status" value="2"/>
</dbReference>
<dbReference type="Gene3D" id="3.40.50.300">
    <property type="entry name" value="P-loop containing nucleotide triphosphate hydrolases"/>
    <property type="match status" value="1"/>
</dbReference>
<keyword evidence="13" id="KW-1185">Reference proteome</keyword>
<dbReference type="Pfam" id="PF04760">
    <property type="entry name" value="IF2_N"/>
    <property type="match status" value="2"/>
</dbReference>
<proteinExistence type="inferred from homology"/>
<gene>
    <name evidence="8" type="primary">infB</name>
    <name evidence="12" type="ORF">SAMN00017405_0146</name>
</gene>
<dbReference type="CDD" id="cd03692">
    <property type="entry name" value="mtIF2_IVc"/>
    <property type="match status" value="1"/>
</dbReference>
<evidence type="ECO:0000256" key="8">
    <source>
        <dbReference type="HAMAP-Rule" id="MF_00100"/>
    </source>
</evidence>
<feature type="region of interest" description="G-domain" evidence="8">
    <location>
        <begin position="213"/>
        <end position="361"/>
    </location>
</feature>
<feature type="binding site" evidence="8">
    <location>
        <begin position="219"/>
        <end position="226"/>
    </location>
    <ligand>
        <name>GTP</name>
        <dbReference type="ChEBI" id="CHEBI:37565"/>
    </ligand>
</feature>
<dbReference type="GO" id="GO:0005525">
    <property type="term" value="F:GTP binding"/>
    <property type="evidence" value="ECO:0007669"/>
    <property type="project" value="UniProtKB-KW"/>
</dbReference>
<evidence type="ECO:0000256" key="7">
    <source>
        <dbReference type="ARBA" id="ARBA00025162"/>
    </source>
</evidence>
<keyword evidence="8" id="KW-0963">Cytoplasm</keyword>
<dbReference type="FunFam" id="2.40.30.10:FF:000007">
    <property type="entry name" value="Translation initiation factor IF-2"/>
    <property type="match status" value="1"/>
</dbReference>
<dbReference type="Gene3D" id="1.10.10.2480">
    <property type="match status" value="1"/>
</dbReference>
<dbReference type="EMBL" id="FWWT01000022">
    <property type="protein sequence ID" value="SMB94087.1"/>
    <property type="molecule type" value="Genomic_DNA"/>
</dbReference>
<protein>
    <recommendedName>
        <fullName evidence="2 8">Translation initiation factor IF-2</fullName>
    </recommendedName>
</protein>
<comment type="subcellular location">
    <subcellularLocation>
        <location evidence="8">Cytoplasm</location>
    </subcellularLocation>
</comment>
<dbReference type="PROSITE" id="PS51722">
    <property type="entry name" value="G_TR_2"/>
    <property type="match status" value="1"/>
</dbReference>
<evidence type="ECO:0000256" key="5">
    <source>
        <dbReference type="ARBA" id="ARBA00022917"/>
    </source>
</evidence>
<evidence type="ECO:0000256" key="9">
    <source>
        <dbReference type="RuleBase" id="RU000644"/>
    </source>
</evidence>
<comment type="similarity">
    <text evidence="1 8 9">Belongs to the TRAFAC class translation factor GTPase superfamily. Classic translation factor GTPase family. IF-2 subfamily.</text>
</comment>
<dbReference type="InterPro" id="IPR005225">
    <property type="entry name" value="Small_GTP-bd"/>
</dbReference>
<dbReference type="GO" id="GO:0003743">
    <property type="term" value="F:translation initiation factor activity"/>
    <property type="evidence" value="ECO:0007669"/>
    <property type="project" value="UniProtKB-UniRule"/>
</dbReference>
<dbReference type="InterPro" id="IPR036925">
    <property type="entry name" value="TIF_IF2_dom3_sf"/>
</dbReference>
<feature type="binding site" evidence="8">
    <location>
        <begin position="265"/>
        <end position="269"/>
    </location>
    <ligand>
        <name>GTP</name>
        <dbReference type="ChEBI" id="CHEBI:37565"/>
    </ligand>
</feature>
<evidence type="ECO:0000256" key="3">
    <source>
        <dbReference type="ARBA" id="ARBA00022540"/>
    </source>
</evidence>
<dbReference type="Proteomes" id="UP000192731">
    <property type="component" value="Unassembled WGS sequence"/>
</dbReference>
<dbReference type="InterPro" id="IPR000178">
    <property type="entry name" value="TF_IF2_bacterial-like"/>
</dbReference>
<dbReference type="InterPro" id="IPR027417">
    <property type="entry name" value="P-loop_NTPase"/>
</dbReference>
<dbReference type="CDD" id="cd03702">
    <property type="entry name" value="IF2_mtIF2_II"/>
    <property type="match status" value="1"/>
</dbReference>
<dbReference type="OrthoDB" id="9811804at2"/>
<dbReference type="SUPFAM" id="SSF52540">
    <property type="entry name" value="P-loop containing nucleoside triphosphate hydrolases"/>
    <property type="match status" value="1"/>
</dbReference>
<dbReference type="RefSeq" id="WP_084053969.1">
    <property type="nucleotide sequence ID" value="NZ_FWWT01000022.1"/>
</dbReference>
<evidence type="ECO:0000313" key="13">
    <source>
        <dbReference type="Proteomes" id="UP000192731"/>
    </source>
</evidence>
<dbReference type="PROSITE" id="PS01176">
    <property type="entry name" value="IF2"/>
    <property type="match status" value="1"/>
</dbReference>
<evidence type="ECO:0000313" key="12">
    <source>
        <dbReference type="EMBL" id="SMB94087.1"/>
    </source>
</evidence>
<dbReference type="GO" id="GO:0005829">
    <property type="term" value="C:cytosol"/>
    <property type="evidence" value="ECO:0007669"/>
    <property type="project" value="TreeGrafter"/>
</dbReference>
<dbReference type="InterPro" id="IPR000795">
    <property type="entry name" value="T_Tr_GTP-bd_dom"/>
</dbReference>
<evidence type="ECO:0000256" key="6">
    <source>
        <dbReference type="ARBA" id="ARBA00023134"/>
    </source>
</evidence>
<evidence type="ECO:0000259" key="11">
    <source>
        <dbReference type="PROSITE" id="PS51722"/>
    </source>
</evidence>
<feature type="region of interest" description="Disordered" evidence="10">
    <location>
        <begin position="49"/>
        <end position="120"/>
    </location>
</feature>
<dbReference type="Pfam" id="PF00009">
    <property type="entry name" value="GTP_EFTU"/>
    <property type="match status" value="1"/>
</dbReference>
<dbReference type="Gene3D" id="3.40.50.10050">
    <property type="entry name" value="Translation initiation factor IF- 2, domain 3"/>
    <property type="match status" value="1"/>
</dbReference>
<feature type="compositionally biased region" description="Low complexity" evidence="10">
    <location>
        <begin position="86"/>
        <end position="100"/>
    </location>
</feature>
<accession>A0A1W1VL58</accession>
<comment type="function">
    <text evidence="7 8 9">One of the essential components for the initiation of protein synthesis. Protects formylmethionyl-tRNA from spontaneous hydrolysis and promotes its binding to the 30S ribosomal subunits. Also involved in the hydrolysis of GTP during the formation of the 70S ribosomal complex.</text>
</comment>
<evidence type="ECO:0000256" key="2">
    <source>
        <dbReference type="ARBA" id="ARBA00020675"/>
    </source>
</evidence>
<sequence length="710" mass="78241">MSKIRVHELAKELEVSSKDLLAKIEDIGINVKNHMSTLPANEAERIKESMKKTENNDITKSVKPETDNEAIPKVKSEPQGFKENKGNFNKNNKNNNNNRNNKNKFMGKGKNKGKHKHISQPKEVMPEVKRHVVIEESISVQDLAHQLGKKATEVIKKLMVLGYMATINQELDIETVMIIAEEFGATVEVKTSKEDELFAEIEESPENLQNRPPVVTIMGHVDHGKTSLLDKIREANVTATEAGGITQHIGAYQVESNGQKITFLDTPGHEAFTAMRARGAEVTDIAILVVAADDGVMPQTVEAIHHAKAAEVPIIIAINKMDKPDSNADRIKQELTEYNLISEEWGGDTIMVPVSALTGDGIGTLLEMILLVSEVQELKANPDRNARGIVIEAELDKGRGPVATLLVQSGTMKIGDFLVVGTTQGRIRAMLDYKGRNIKTAGPSAPVEILGLSDVPSAGDDFIVADNEKLAKQVAERRQNERHHKEITSRNKISLDDIFARIKDGEIKDLNIVLKADVQGTIEALKQSLDKLSNDEVRVNIIHAGVGGIKETDVMLSSASHAIILGFNVRPDNNAKKVAEKEDVDIRTYRVIYDAIEDVKAALSGLLSPEIKEVDLGQAEVRQTFKVPKVGTVAGCYVIEGKILRSAKVRVVRDGVVMHDGNLDSLRRFKEDAKEVATGYECGIGIERYNDLKEGDIIEAYTFKEIKREL</sequence>
<feature type="domain" description="Tr-type G" evidence="11">
    <location>
        <begin position="210"/>
        <end position="379"/>
    </location>
</feature>
<dbReference type="InterPro" id="IPR009000">
    <property type="entry name" value="Transl_B-barrel_sf"/>
</dbReference>